<dbReference type="Proteomes" id="UP000597867">
    <property type="component" value="Unassembled WGS sequence"/>
</dbReference>
<proteinExistence type="predicted"/>
<accession>A0ACC5PZ50</accession>
<gene>
    <name evidence="1" type="ORF">IQ222_02260</name>
</gene>
<protein>
    <submittedName>
        <fullName evidence="1">Response regulator</fullName>
    </submittedName>
</protein>
<sequence length="156" mass="17971">MSVKIAETHKIIFLVENNKADVRLIQEALKTSSLPHEVVTVRDGVEAINYLRQEGEYANTQRPDLILLDLNLPRKDGREVLAEIKSDPRLRRIPVIVLTTSKNEDDIFDSYDLHANCYITKPRNLSQLFEIIQSIEGFWFSTVTLPLESNYSKNEE</sequence>
<name>A0ACC5PZ50_DOLFA</name>
<dbReference type="EMBL" id="JADEWF010000004">
    <property type="protein sequence ID" value="MBE9217642.1"/>
    <property type="molecule type" value="Genomic_DNA"/>
</dbReference>
<comment type="caution">
    <text evidence="1">The sequence shown here is derived from an EMBL/GenBank/DDBJ whole genome shotgun (WGS) entry which is preliminary data.</text>
</comment>
<organism evidence="1 2">
    <name type="scientific">Dolichospermum flos-aquae LEGE 04289</name>
    <dbReference type="NCBI Taxonomy" id="1828708"/>
    <lineage>
        <taxon>Bacteria</taxon>
        <taxon>Bacillati</taxon>
        <taxon>Cyanobacteriota</taxon>
        <taxon>Cyanophyceae</taxon>
        <taxon>Nostocales</taxon>
        <taxon>Aphanizomenonaceae</taxon>
        <taxon>Dolichospermum</taxon>
    </lineage>
</organism>
<reference evidence="1" key="1">
    <citation type="submission" date="2020-10" db="EMBL/GenBank/DDBJ databases">
        <authorList>
            <person name="Castelo-Branco R."/>
            <person name="Eusebio N."/>
            <person name="Adriana R."/>
            <person name="Vieira A."/>
            <person name="Brugerolle De Fraissinette N."/>
            <person name="Rezende De Castro R."/>
            <person name="Schneider M.P."/>
            <person name="Vasconcelos V."/>
            <person name="Leao P.N."/>
        </authorList>
    </citation>
    <scope>NUCLEOTIDE SEQUENCE</scope>
    <source>
        <strain evidence="1">LEGE 04289</strain>
    </source>
</reference>
<keyword evidence="2" id="KW-1185">Reference proteome</keyword>
<evidence type="ECO:0000313" key="1">
    <source>
        <dbReference type="EMBL" id="MBE9217642.1"/>
    </source>
</evidence>
<evidence type="ECO:0000313" key="2">
    <source>
        <dbReference type="Proteomes" id="UP000597867"/>
    </source>
</evidence>